<reference evidence="2 3" key="1">
    <citation type="submission" date="2016-06" db="EMBL/GenBank/DDBJ databases">
        <authorList>
            <person name="Kjaerup R.B."/>
            <person name="Dalgaard T.S."/>
            <person name="Juul-Madsen H.R."/>
        </authorList>
    </citation>
    <scope>NUCLEOTIDE SEQUENCE [LARGE SCALE GENOMIC DNA]</scope>
    <source>
        <strain evidence="2 3">CECT 8886</strain>
    </source>
</reference>
<evidence type="ECO:0000313" key="2">
    <source>
        <dbReference type="EMBL" id="SBS35163.1"/>
    </source>
</evidence>
<sequence length="130" mass="14989">MNVEVTTQPDPSDIDEIRAGLRKHNSPFLGDVYHTDVACYLYDEHGKKLGGLVGEIWGHWLMVKFLWVDEHHLNKGLGRQLLNKAEEFARSKGCQSSFLDTFSFQAKPFYEKQGYSVQITLNNFPIESRR</sequence>
<gene>
    <name evidence="2" type="ORF">MSP8886_03292</name>
</gene>
<dbReference type="AlphaFoldDB" id="A0A1A8TPD0"/>
<dbReference type="CDD" id="cd04301">
    <property type="entry name" value="NAT_SF"/>
    <property type="match status" value="1"/>
</dbReference>
<keyword evidence="2" id="KW-0808">Transferase</keyword>
<dbReference type="InterPro" id="IPR000182">
    <property type="entry name" value="GNAT_dom"/>
</dbReference>
<dbReference type="Gene3D" id="3.40.630.30">
    <property type="match status" value="1"/>
</dbReference>
<evidence type="ECO:0000259" key="1">
    <source>
        <dbReference type="PROSITE" id="PS51186"/>
    </source>
</evidence>
<dbReference type="Pfam" id="PF00583">
    <property type="entry name" value="Acetyltransf_1"/>
    <property type="match status" value="1"/>
</dbReference>
<dbReference type="SUPFAM" id="SSF55729">
    <property type="entry name" value="Acyl-CoA N-acyltransferases (Nat)"/>
    <property type="match status" value="1"/>
</dbReference>
<keyword evidence="3" id="KW-1185">Reference proteome</keyword>
<proteinExistence type="predicted"/>
<evidence type="ECO:0000313" key="3">
    <source>
        <dbReference type="Proteomes" id="UP000092544"/>
    </source>
</evidence>
<dbReference type="PROSITE" id="PS51186">
    <property type="entry name" value="GNAT"/>
    <property type="match status" value="1"/>
</dbReference>
<feature type="domain" description="N-acetyltransferase" evidence="1">
    <location>
        <begin position="1"/>
        <end position="130"/>
    </location>
</feature>
<organism evidence="2 3">
    <name type="scientific">Marinomonas spartinae</name>
    <dbReference type="NCBI Taxonomy" id="1792290"/>
    <lineage>
        <taxon>Bacteria</taxon>
        <taxon>Pseudomonadati</taxon>
        <taxon>Pseudomonadota</taxon>
        <taxon>Gammaproteobacteria</taxon>
        <taxon>Oceanospirillales</taxon>
        <taxon>Oceanospirillaceae</taxon>
        <taxon>Marinomonas</taxon>
    </lineage>
</organism>
<dbReference type="OrthoDB" id="9787920at2"/>
<dbReference type="STRING" id="1792290.MSP8886_03292"/>
<dbReference type="GO" id="GO:0016747">
    <property type="term" value="F:acyltransferase activity, transferring groups other than amino-acyl groups"/>
    <property type="evidence" value="ECO:0007669"/>
    <property type="project" value="InterPro"/>
</dbReference>
<dbReference type="EMBL" id="FLOB01000009">
    <property type="protein sequence ID" value="SBS35163.1"/>
    <property type="molecule type" value="Genomic_DNA"/>
</dbReference>
<name>A0A1A8TPD0_9GAMM</name>
<dbReference type="RefSeq" id="WP_067018371.1">
    <property type="nucleotide sequence ID" value="NZ_FLOB01000009.1"/>
</dbReference>
<accession>A0A1A8TPD0</accession>
<dbReference type="Proteomes" id="UP000092544">
    <property type="component" value="Unassembled WGS sequence"/>
</dbReference>
<dbReference type="InterPro" id="IPR016181">
    <property type="entry name" value="Acyl_CoA_acyltransferase"/>
</dbReference>
<protein>
    <submittedName>
        <fullName evidence="2">Acetyltransferase (GNAT) family protein</fullName>
    </submittedName>
</protein>